<feature type="compositionally biased region" description="Basic and acidic residues" evidence="3">
    <location>
        <begin position="78"/>
        <end position="91"/>
    </location>
</feature>
<dbReference type="EMBL" id="BAAAZN010000008">
    <property type="protein sequence ID" value="GAA3554705.1"/>
    <property type="molecule type" value="Genomic_DNA"/>
</dbReference>
<dbReference type="RefSeq" id="WP_344862462.1">
    <property type="nucleotide sequence ID" value="NZ_BAAAZN010000008.1"/>
</dbReference>
<evidence type="ECO:0000256" key="1">
    <source>
        <dbReference type="ARBA" id="ARBA00004370"/>
    </source>
</evidence>
<evidence type="ECO:0000256" key="2">
    <source>
        <dbReference type="ARBA" id="ARBA00023136"/>
    </source>
</evidence>
<feature type="compositionally biased region" description="Low complexity" evidence="3">
    <location>
        <begin position="354"/>
        <end position="366"/>
    </location>
</feature>
<feature type="region of interest" description="Disordered" evidence="3">
    <location>
        <begin position="1"/>
        <end position="183"/>
    </location>
</feature>
<feature type="region of interest" description="Disordered" evidence="3">
    <location>
        <begin position="354"/>
        <end position="373"/>
    </location>
</feature>
<evidence type="ECO:0000313" key="6">
    <source>
        <dbReference type="Proteomes" id="UP001500689"/>
    </source>
</evidence>
<sequence>MPPSRRQPPRSSTPPARRPKVAGLRKPSNADADPATPPPTPKPATPPASKPATPSAAKHRPRSRLADVDPTEVTQEIRLSREARAALRAEPETAAASETEETAAEETAEEPDPAEQAPETAEAGEVDALTGEAVEQSPVAARPSPRRKRRDAGRAKPVDVEEAESQTREETNEAAGDPPKRSAASRTTVLTCVLLVVGLVLAAAAVIFQIQYRTVADSTSNTALLDVAKTAQAKDAVSKATETLFSYDYNNIKKTEDAANSLLANDEVKSRYNALMGQVKKLAPQQKMVVTCKVSRSAVIMLNGDLARVMVFVDQTSTRADTKQTAAGTAQLHVDAQLQGDTWKITDLDTYKAAQSPQQLAPSSSAPAPPPSK</sequence>
<name>A0ABP6WVK5_9PSEU</name>
<dbReference type="PANTHER" id="PTHR37042:SF4">
    <property type="entry name" value="OUTER MEMBRANE PROTEIN RV1973"/>
    <property type="match status" value="1"/>
</dbReference>
<feature type="compositionally biased region" description="Pro residues" evidence="3">
    <location>
        <begin position="35"/>
        <end position="49"/>
    </location>
</feature>
<comment type="subcellular location">
    <subcellularLocation>
        <location evidence="1">Membrane</location>
    </subcellularLocation>
</comment>
<evidence type="ECO:0000256" key="4">
    <source>
        <dbReference type="SAM" id="Phobius"/>
    </source>
</evidence>
<proteinExistence type="predicted"/>
<feature type="compositionally biased region" description="Low complexity" evidence="3">
    <location>
        <begin position="114"/>
        <end position="123"/>
    </location>
</feature>
<organism evidence="5 6">
    <name type="scientific">Amycolatopsis ultiminotia</name>
    <dbReference type="NCBI Taxonomy" id="543629"/>
    <lineage>
        <taxon>Bacteria</taxon>
        <taxon>Bacillati</taxon>
        <taxon>Actinomycetota</taxon>
        <taxon>Actinomycetes</taxon>
        <taxon>Pseudonocardiales</taxon>
        <taxon>Pseudonocardiaceae</taxon>
        <taxon>Amycolatopsis</taxon>
    </lineage>
</organism>
<gene>
    <name evidence="5" type="ORF">GCM10022222_42990</name>
</gene>
<dbReference type="Proteomes" id="UP001500689">
    <property type="component" value="Unassembled WGS sequence"/>
</dbReference>
<accession>A0ABP6WVK5</accession>
<keyword evidence="2 4" id="KW-0472">Membrane</keyword>
<keyword evidence="6" id="KW-1185">Reference proteome</keyword>
<feature type="transmembrane region" description="Helical" evidence="4">
    <location>
        <begin position="189"/>
        <end position="210"/>
    </location>
</feature>
<feature type="compositionally biased region" description="Basic and acidic residues" evidence="3">
    <location>
        <begin position="152"/>
        <end position="171"/>
    </location>
</feature>
<reference evidence="6" key="1">
    <citation type="journal article" date="2019" name="Int. J. Syst. Evol. Microbiol.">
        <title>The Global Catalogue of Microorganisms (GCM) 10K type strain sequencing project: providing services to taxonomists for standard genome sequencing and annotation.</title>
        <authorList>
            <consortium name="The Broad Institute Genomics Platform"/>
            <consortium name="The Broad Institute Genome Sequencing Center for Infectious Disease"/>
            <person name="Wu L."/>
            <person name="Ma J."/>
        </authorList>
    </citation>
    <scope>NUCLEOTIDE SEQUENCE [LARGE SCALE GENOMIC DNA]</scope>
    <source>
        <strain evidence="6">JCM 16898</strain>
    </source>
</reference>
<evidence type="ECO:0000256" key="3">
    <source>
        <dbReference type="SAM" id="MobiDB-lite"/>
    </source>
</evidence>
<feature type="compositionally biased region" description="Acidic residues" evidence="3">
    <location>
        <begin position="98"/>
        <end position="113"/>
    </location>
</feature>
<keyword evidence="4" id="KW-0812">Transmembrane</keyword>
<comment type="caution">
    <text evidence="5">The sequence shown here is derived from an EMBL/GenBank/DDBJ whole genome shotgun (WGS) entry which is preliminary data.</text>
</comment>
<protein>
    <recommendedName>
        <fullName evidence="7">Mce-associated membrane protein</fullName>
    </recommendedName>
</protein>
<keyword evidence="4" id="KW-1133">Transmembrane helix</keyword>
<dbReference type="PANTHER" id="PTHR37042">
    <property type="entry name" value="OUTER MEMBRANE PROTEIN RV1973"/>
    <property type="match status" value="1"/>
</dbReference>
<evidence type="ECO:0008006" key="7">
    <source>
        <dbReference type="Google" id="ProtNLM"/>
    </source>
</evidence>
<evidence type="ECO:0000313" key="5">
    <source>
        <dbReference type="EMBL" id="GAA3554705.1"/>
    </source>
</evidence>